<evidence type="ECO:0000256" key="1">
    <source>
        <dbReference type="SAM" id="MobiDB-lite"/>
    </source>
</evidence>
<sequence length="56" mass="6112">MTELKNLQAQLAAANKELEAFRAAHPVANRSDARPRSRRSPPTTHIVGYEGLVPSS</sequence>
<dbReference type="EMBL" id="CP045894">
    <property type="protein sequence ID" value="QQP55317.1"/>
    <property type="molecule type" value="Genomic_DNA"/>
</dbReference>
<gene>
    <name evidence="2" type="ORF">FKW44_008460</name>
</gene>
<feature type="region of interest" description="Disordered" evidence="1">
    <location>
        <begin position="25"/>
        <end position="56"/>
    </location>
</feature>
<dbReference type="AlphaFoldDB" id="A0A7T8KG61"/>
<organism evidence="2 3">
    <name type="scientific">Caligus rogercresseyi</name>
    <name type="common">Sea louse</name>
    <dbReference type="NCBI Taxonomy" id="217165"/>
    <lineage>
        <taxon>Eukaryota</taxon>
        <taxon>Metazoa</taxon>
        <taxon>Ecdysozoa</taxon>
        <taxon>Arthropoda</taxon>
        <taxon>Crustacea</taxon>
        <taxon>Multicrustacea</taxon>
        <taxon>Hexanauplia</taxon>
        <taxon>Copepoda</taxon>
        <taxon>Siphonostomatoida</taxon>
        <taxon>Caligidae</taxon>
        <taxon>Caligus</taxon>
    </lineage>
</organism>
<dbReference type="Proteomes" id="UP000595437">
    <property type="component" value="Chromosome 5"/>
</dbReference>
<reference evidence="3" key="1">
    <citation type="submission" date="2021-01" db="EMBL/GenBank/DDBJ databases">
        <title>Caligus Genome Assembly.</title>
        <authorList>
            <person name="Gallardo-Escarate C."/>
        </authorList>
    </citation>
    <scope>NUCLEOTIDE SEQUENCE [LARGE SCALE GENOMIC DNA]</scope>
</reference>
<protein>
    <submittedName>
        <fullName evidence="2">Uncharacterized protein</fullName>
    </submittedName>
</protein>
<evidence type="ECO:0000313" key="3">
    <source>
        <dbReference type="Proteomes" id="UP000595437"/>
    </source>
</evidence>
<keyword evidence="3" id="KW-1185">Reference proteome</keyword>
<proteinExistence type="predicted"/>
<evidence type="ECO:0000313" key="2">
    <source>
        <dbReference type="EMBL" id="QQP55317.1"/>
    </source>
</evidence>
<accession>A0A7T8KG61</accession>
<name>A0A7T8KG61_CALRO</name>